<organism evidence="1 2">
    <name type="scientific">Lepeophtheirus salmonis</name>
    <name type="common">Salmon louse</name>
    <name type="synonym">Caligus salmonis</name>
    <dbReference type="NCBI Taxonomy" id="72036"/>
    <lineage>
        <taxon>Eukaryota</taxon>
        <taxon>Metazoa</taxon>
        <taxon>Ecdysozoa</taxon>
        <taxon>Arthropoda</taxon>
        <taxon>Crustacea</taxon>
        <taxon>Multicrustacea</taxon>
        <taxon>Hexanauplia</taxon>
        <taxon>Copepoda</taxon>
        <taxon>Siphonostomatoida</taxon>
        <taxon>Caligidae</taxon>
        <taxon>Lepeophtheirus</taxon>
    </lineage>
</organism>
<name>A0A817FBM4_LEPSM</name>
<accession>A0A817FBM4</accession>
<protein>
    <submittedName>
        <fullName evidence="1">(salmon louse) hypothetical protein</fullName>
    </submittedName>
</protein>
<evidence type="ECO:0000313" key="1">
    <source>
        <dbReference type="EMBL" id="CAF2744375.1"/>
    </source>
</evidence>
<keyword evidence="2" id="KW-1185">Reference proteome</keyword>
<gene>
    <name evidence="1" type="ORF">LSAA_209</name>
</gene>
<dbReference type="AlphaFoldDB" id="A0A817FBM4"/>
<dbReference type="EMBL" id="CAJNVT010000066">
    <property type="protein sequence ID" value="CAF2744375.1"/>
    <property type="molecule type" value="Genomic_DNA"/>
</dbReference>
<evidence type="ECO:0000313" key="2">
    <source>
        <dbReference type="Proteomes" id="UP000675881"/>
    </source>
</evidence>
<reference evidence="1" key="1">
    <citation type="submission" date="2021-02" db="EMBL/GenBank/DDBJ databases">
        <authorList>
            <person name="Bekaert M."/>
        </authorList>
    </citation>
    <scope>NUCLEOTIDE SEQUENCE</scope>
    <source>
        <strain evidence="1">IoA-00</strain>
    </source>
</reference>
<comment type="caution">
    <text evidence="1">The sequence shown here is derived from an EMBL/GenBank/DDBJ whole genome shotgun (WGS) entry which is preliminary data.</text>
</comment>
<dbReference type="Proteomes" id="UP000675881">
    <property type="component" value="Unassembled WGS sequence"/>
</dbReference>
<sequence length="226" mass="25462">MNPMERIHRLTGYSEEGKDKRGWKMVLYGHNLFNALRVACSSIRGRRSADGFSEGIIGEMMVFQSLDNPIRELGVYTPMETTIIGFLARNFKSLESEPFLNIDILNLPRISRESIKKQLAYASQALLSVALSNMAWLLNRVTTTAGEAYTIASLETMLILTERGSKPNSLVSKQKSKIRQRSHQQKKNVKVLDRGEFVIQWKDKKKVLLDNDLDGVSAASTQVGIE</sequence>
<proteinExistence type="predicted"/>